<feature type="transmembrane region" description="Helical" evidence="1">
    <location>
        <begin position="84"/>
        <end position="107"/>
    </location>
</feature>
<protein>
    <recommendedName>
        <fullName evidence="4">O-Antigen ligase</fullName>
    </recommendedName>
</protein>
<dbReference type="Proteomes" id="UP000092819">
    <property type="component" value="Unassembled WGS sequence"/>
</dbReference>
<sequence length="422" mass="49102">MSILFNKLFRFVFVFISACILYGVKFKYFPIDLFRVFYLLCAGVVFLYSTNFKLDKRLLFVLLPFLLCLILFLLPLLINQTSDVVLIRSVLEVVITLVLFYLSIKIFDRRISRLSLDSVLKFVFNIVFLQSLIIIYMIFSPGFFDMIHFFIDAEGKGFDVIDSGYRFRQVGLTGWTGYSMAVVQSFGLFLVPLLLRDRKSVIKYSVFSLVIISSILLSARTGLIFIFAYFLFVSLYCVSFKNRNMIRLVRLHIMILLSMFSIFILWFIQTEQAIVVGLREWVFEIFNSYIETGSFDTGSTSVMKEMFFFPDMYTILLGDGLYLNMNGGYYMSTDIGYLRVILYSGIIGSLIYYFSFLIFFTMFSIEVDKIQRNRLSYIFVFFTFCVLIVQVKGSILVDGVVLIRFFSIILVSSLLLNNRSRT</sequence>
<proteinExistence type="predicted"/>
<feature type="transmembrane region" description="Helical" evidence="1">
    <location>
        <begin position="375"/>
        <end position="393"/>
    </location>
</feature>
<evidence type="ECO:0000313" key="3">
    <source>
        <dbReference type="Proteomes" id="UP000092819"/>
    </source>
</evidence>
<feature type="transmembrane region" description="Helical" evidence="1">
    <location>
        <begin position="201"/>
        <end position="217"/>
    </location>
</feature>
<feature type="transmembrane region" description="Helical" evidence="1">
    <location>
        <begin position="7"/>
        <end position="24"/>
    </location>
</feature>
<name>A0A1C3J9D5_9VIBR</name>
<gene>
    <name evidence="2" type="ORF">VCE7224_00416</name>
</gene>
<evidence type="ECO:0008006" key="4">
    <source>
        <dbReference type="Google" id="ProtNLM"/>
    </source>
</evidence>
<reference evidence="3" key="1">
    <citation type="submission" date="2016-06" db="EMBL/GenBank/DDBJ databases">
        <authorList>
            <person name="Rodrigo-Torres L."/>
            <person name="Arahal D.R."/>
        </authorList>
    </citation>
    <scope>NUCLEOTIDE SEQUENCE [LARGE SCALE GENOMIC DNA]</scope>
    <source>
        <strain evidence="3">CECT 7224</strain>
    </source>
</reference>
<accession>A0A1C3J9D5</accession>
<keyword evidence="1" id="KW-1133">Transmembrane helix</keyword>
<dbReference type="EMBL" id="FLQZ01000006">
    <property type="protein sequence ID" value="SBT11700.1"/>
    <property type="molecule type" value="Genomic_DNA"/>
</dbReference>
<feature type="transmembrane region" description="Helical" evidence="1">
    <location>
        <begin position="36"/>
        <end position="52"/>
    </location>
</feature>
<evidence type="ECO:0000313" key="2">
    <source>
        <dbReference type="EMBL" id="SBT11700.1"/>
    </source>
</evidence>
<feature type="transmembrane region" description="Helical" evidence="1">
    <location>
        <begin position="59"/>
        <end position="78"/>
    </location>
</feature>
<evidence type="ECO:0000256" key="1">
    <source>
        <dbReference type="SAM" id="Phobius"/>
    </source>
</evidence>
<feature type="transmembrane region" description="Helical" evidence="1">
    <location>
        <begin position="119"/>
        <end position="139"/>
    </location>
</feature>
<dbReference type="AlphaFoldDB" id="A0A1C3J9D5"/>
<keyword evidence="1" id="KW-0812">Transmembrane</keyword>
<feature type="transmembrane region" description="Helical" evidence="1">
    <location>
        <begin position="251"/>
        <end position="268"/>
    </location>
</feature>
<keyword evidence="1" id="KW-0472">Membrane</keyword>
<keyword evidence="3" id="KW-1185">Reference proteome</keyword>
<feature type="transmembrane region" description="Helical" evidence="1">
    <location>
        <begin position="223"/>
        <end position="239"/>
    </location>
</feature>
<feature type="transmembrane region" description="Helical" evidence="1">
    <location>
        <begin position="340"/>
        <end position="363"/>
    </location>
</feature>
<feature type="transmembrane region" description="Helical" evidence="1">
    <location>
        <begin position="399"/>
        <end position="416"/>
    </location>
</feature>
<organism evidence="2 3">
    <name type="scientific">Vibrio celticus</name>
    <dbReference type="NCBI Taxonomy" id="446372"/>
    <lineage>
        <taxon>Bacteria</taxon>
        <taxon>Pseudomonadati</taxon>
        <taxon>Pseudomonadota</taxon>
        <taxon>Gammaproteobacteria</taxon>
        <taxon>Vibrionales</taxon>
        <taxon>Vibrionaceae</taxon>
        <taxon>Vibrio</taxon>
    </lineage>
</organism>
<feature type="transmembrane region" description="Helical" evidence="1">
    <location>
        <begin position="175"/>
        <end position="194"/>
    </location>
</feature>